<dbReference type="GO" id="GO:0019287">
    <property type="term" value="P:isopentenyl diphosphate biosynthetic process, mevalonate pathway"/>
    <property type="evidence" value="ECO:0007669"/>
    <property type="project" value="UniProtKB-UniPathway"/>
</dbReference>
<dbReference type="RefSeq" id="WP_058527566.1">
    <property type="nucleotide sequence ID" value="NZ_CAAAHY010000003.1"/>
</dbReference>
<accession>A0A0W0TFI0</accession>
<keyword evidence="12" id="KW-1185">Reference proteome</keyword>
<evidence type="ECO:0000313" key="12">
    <source>
        <dbReference type="Proteomes" id="UP000054773"/>
    </source>
</evidence>
<evidence type="ECO:0000256" key="8">
    <source>
        <dbReference type="ARBA" id="ARBA00023098"/>
    </source>
</evidence>
<keyword evidence="2" id="KW-0444">Lipid biosynthesis</keyword>
<dbReference type="PATRIC" id="fig|448.7.peg.2596"/>
<organism evidence="11 12">
    <name type="scientific">Legionella erythra</name>
    <dbReference type="NCBI Taxonomy" id="448"/>
    <lineage>
        <taxon>Bacteria</taxon>
        <taxon>Pseudomonadati</taxon>
        <taxon>Pseudomonadota</taxon>
        <taxon>Gammaproteobacteria</taxon>
        <taxon>Legionellales</taxon>
        <taxon>Legionellaceae</taxon>
        <taxon>Legionella</taxon>
    </lineage>
</organism>
<reference evidence="11 12" key="1">
    <citation type="submission" date="2015-11" db="EMBL/GenBank/DDBJ databases">
        <title>Genomic analysis of 38 Legionella species identifies large and diverse effector repertoires.</title>
        <authorList>
            <person name="Burstein D."/>
            <person name="Amaro F."/>
            <person name="Zusman T."/>
            <person name="Lifshitz Z."/>
            <person name="Cohen O."/>
            <person name="Gilbert J.A."/>
            <person name="Pupko T."/>
            <person name="Shuman H.A."/>
            <person name="Segal G."/>
        </authorList>
    </citation>
    <scope>NUCLEOTIDE SEQUENCE [LARGE SCALE GENOMIC DNA]</scope>
    <source>
        <strain evidence="11 12">SE-32A-C8</strain>
    </source>
</reference>
<dbReference type="SUPFAM" id="SSF55060">
    <property type="entry name" value="GHMP Kinase, C-terminal domain"/>
    <property type="match status" value="1"/>
</dbReference>
<dbReference type="Gene3D" id="3.30.70.890">
    <property type="entry name" value="GHMP kinase, C-terminal domain"/>
    <property type="match status" value="1"/>
</dbReference>
<dbReference type="InterPro" id="IPR006205">
    <property type="entry name" value="Mev_gal_kin"/>
</dbReference>
<comment type="caution">
    <text evidence="11">The sequence shown here is derived from an EMBL/GenBank/DDBJ whole genome shotgun (WGS) entry which is preliminary data.</text>
</comment>
<dbReference type="GO" id="GO:0004496">
    <property type="term" value="F:mevalonate kinase activity"/>
    <property type="evidence" value="ECO:0007669"/>
    <property type="project" value="InterPro"/>
</dbReference>
<dbReference type="InterPro" id="IPR006204">
    <property type="entry name" value="GHMP_kinase_N_dom"/>
</dbReference>
<dbReference type="GO" id="GO:0005524">
    <property type="term" value="F:ATP binding"/>
    <property type="evidence" value="ECO:0007669"/>
    <property type="project" value="UniProtKB-KW"/>
</dbReference>
<keyword evidence="4" id="KW-0547">Nucleotide-binding</keyword>
<evidence type="ECO:0000256" key="3">
    <source>
        <dbReference type="ARBA" id="ARBA00022679"/>
    </source>
</evidence>
<name>A0A0W0TFI0_LEGER</name>
<gene>
    <name evidence="11" type="ORF">Lery_2471</name>
</gene>
<evidence type="ECO:0000256" key="4">
    <source>
        <dbReference type="ARBA" id="ARBA00022741"/>
    </source>
</evidence>
<comment type="pathway">
    <text evidence="9">Isoprenoid biosynthesis; isopentenyl diphosphate biosynthesis via mevalonate pathway; isopentenyl diphosphate from (R)-mevalonate: step 1/3.</text>
</comment>
<dbReference type="InterPro" id="IPR014721">
    <property type="entry name" value="Ribsml_uS5_D2-typ_fold_subgr"/>
</dbReference>
<keyword evidence="3" id="KW-0808">Transferase</keyword>
<dbReference type="Proteomes" id="UP000054773">
    <property type="component" value="Unassembled WGS sequence"/>
</dbReference>
<evidence type="ECO:0000256" key="5">
    <source>
        <dbReference type="ARBA" id="ARBA00022777"/>
    </source>
</evidence>
<evidence type="ECO:0000259" key="10">
    <source>
        <dbReference type="Pfam" id="PF00288"/>
    </source>
</evidence>
<dbReference type="PANTHER" id="PTHR43290">
    <property type="entry name" value="MEVALONATE KINASE"/>
    <property type="match status" value="1"/>
</dbReference>
<keyword evidence="6" id="KW-0067">ATP-binding</keyword>
<dbReference type="STRING" id="448.Lery_2471"/>
<dbReference type="Pfam" id="PF00288">
    <property type="entry name" value="GHMP_kinases_N"/>
    <property type="match status" value="1"/>
</dbReference>
<proteinExistence type="predicted"/>
<keyword evidence="5 11" id="KW-0418">Kinase</keyword>
<sequence length="293" mass="32461">MDFHTSVPAKCILAGEHVIVNRGFAFVTPFTNYKLTLDYTKDAVRTIQTISAEGNNSLSIMLWPVISQALLLRDKNPAELTGFFKIDCSIPIGAGLGFSAAICVAVARWCLYYGLISQAELFEFAIQLENAFHVKSSGLDIAGVMSSGVIKYSTNHDIQPIQPRWKPHLYVSSSGEKSITDSCVRTVNALRKSHPELASGIDDQMLESSREIQMALESEATEGFLLLESALNKGNQCFYDWGLVSEKLHRHVQELKKHAKACKIVGAGYGGHVISLWEKEPDVHLPFKLHRLL</sequence>
<dbReference type="PANTHER" id="PTHR43290:SF2">
    <property type="entry name" value="MEVALONATE KINASE"/>
    <property type="match status" value="1"/>
</dbReference>
<dbReference type="AlphaFoldDB" id="A0A0W0TFI0"/>
<keyword evidence="8" id="KW-0443">Lipid metabolism</keyword>
<dbReference type="UniPathway" id="UPA00057">
    <property type="reaction ID" value="UER00098"/>
</dbReference>
<dbReference type="EMBL" id="LNYA01000034">
    <property type="protein sequence ID" value="KTC94304.1"/>
    <property type="molecule type" value="Genomic_DNA"/>
</dbReference>
<keyword evidence="7" id="KW-0460">Magnesium</keyword>
<dbReference type="InterPro" id="IPR020568">
    <property type="entry name" value="Ribosomal_Su5_D2-typ_SF"/>
</dbReference>
<keyword evidence="1" id="KW-0963">Cytoplasm</keyword>
<dbReference type="PRINTS" id="PR00959">
    <property type="entry name" value="MEVGALKINASE"/>
</dbReference>
<evidence type="ECO:0000256" key="6">
    <source>
        <dbReference type="ARBA" id="ARBA00022840"/>
    </source>
</evidence>
<feature type="domain" description="GHMP kinase N-terminal" evidence="10">
    <location>
        <begin position="77"/>
        <end position="146"/>
    </location>
</feature>
<evidence type="ECO:0000256" key="9">
    <source>
        <dbReference type="ARBA" id="ARBA00029438"/>
    </source>
</evidence>
<dbReference type="SUPFAM" id="SSF54211">
    <property type="entry name" value="Ribosomal protein S5 domain 2-like"/>
    <property type="match status" value="1"/>
</dbReference>
<evidence type="ECO:0000256" key="1">
    <source>
        <dbReference type="ARBA" id="ARBA00022490"/>
    </source>
</evidence>
<dbReference type="Gene3D" id="3.30.230.10">
    <property type="match status" value="1"/>
</dbReference>
<protein>
    <submittedName>
        <fullName evidence="11">Mevalonate kinase</fullName>
    </submittedName>
</protein>
<dbReference type="InterPro" id="IPR036554">
    <property type="entry name" value="GHMP_kinase_C_sf"/>
</dbReference>
<evidence type="ECO:0000313" key="11">
    <source>
        <dbReference type="EMBL" id="KTC94304.1"/>
    </source>
</evidence>
<dbReference type="GO" id="GO:0005737">
    <property type="term" value="C:cytoplasm"/>
    <property type="evidence" value="ECO:0007669"/>
    <property type="project" value="InterPro"/>
</dbReference>
<evidence type="ECO:0000256" key="2">
    <source>
        <dbReference type="ARBA" id="ARBA00022516"/>
    </source>
</evidence>
<evidence type="ECO:0000256" key="7">
    <source>
        <dbReference type="ARBA" id="ARBA00022842"/>
    </source>
</evidence>